<dbReference type="AlphaFoldDB" id="A0A0D1X915"/>
<evidence type="ECO:0000313" key="1">
    <source>
        <dbReference type="EMBL" id="KIV98535.1"/>
    </source>
</evidence>
<reference evidence="1 2" key="1">
    <citation type="submission" date="2015-01" db="EMBL/GenBank/DDBJ databases">
        <title>The Genome Sequence of Ochroconis gallopava CBS43764.</title>
        <authorList>
            <consortium name="The Broad Institute Genomics Platform"/>
            <person name="Cuomo C."/>
            <person name="de Hoog S."/>
            <person name="Gorbushina A."/>
            <person name="Stielow B."/>
            <person name="Teixiera M."/>
            <person name="Abouelleil A."/>
            <person name="Chapman S.B."/>
            <person name="Priest M."/>
            <person name="Young S.K."/>
            <person name="Wortman J."/>
            <person name="Nusbaum C."/>
            <person name="Birren B."/>
        </authorList>
    </citation>
    <scope>NUCLEOTIDE SEQUENCE [LARGE SCALE GENOMIC DNA]</scope>
    <source>
        <strain evidence="1 2">CBS 43764</strain>
    </source>
</reference>
<evidence type="ECO:0000313" key="2">
    <source>
        <dbReference type="Proteomes" id="UP000053259"/>
    </source>
</evidence>
<organism evidence="1 2">
    <name type="scientific">Verruconis gallopava</name>
    <dbReference type="NCBI Taxonomy" id="253628"/>
    <lineage>
        <taxon>Eukaryota</taxon>
        <taxon>Fungi</taxon>
        <taxon>Dikarya</taxon>
        <taxon>Ascomycota</taxon>
        <taxon>Pezizomycotina</taxon>
        <taxon>Dothideomycetes</taxon>
        <taxon>Pleosporomycetidae</taxon>
        <taxon>Venturiales</taxon>
        <taxon>Sympoventuriaceae</taxon>
        <taxon>Verruconis</taxon>
    </lineage>
</organism>
<keyword evidence="2" id="KW-1185">Reference proteome</keyword>
<dbReference type="RefSeq" id="XP_016208405.1">
    <property type="nucleotide sequence ID" value="XM_016363778.1"/>
</dbReference>
<dbReference type="Proteomes" id="UP000053259">
    <property type="component" value="Unassembled WGS sequence"/>
</dbReference>
<dbReference type="VEuPathDB" id="FungiDB:PV09_09669"/>
<protein>
    <submittedName>
        <fullName evidence="1">Uncharacterized protein</fullName>
    </submittedName>
</protein>
<sequence>MSMMGRWEFVPHPLYNSIVINAEDEDEDDDDGTTSYDLDIPLPEYCETIRNPMSIIILDGEYAIKIPRSRKQLLRELRYYEIRETLGKIDPNELRYHGLSKWPSGDYGLVLERIDQAWLKENYKHDILGIYREDGMALPLVERIHARMLLRQSASWLSPYHGQINVRDIVVTIKQNTIIRACIIDHGDQPGEDYYSTRELESVLEERGLLEFQGLVGYLIGRGLYFWYKVFLLLPSTPGLALRNALLLVKDILNHIKDFLNSCNRNSHND</sequence>
<dbReference type="EMBL" id="KN847646">
    <property type="protein sequence ID" value="KIV98535.1"/>
    <property type="molecule type" value="Genomic_DNA"/>
</dbReference>
<dbReference type="InParanoid" id="A0A0D1X915"/>
<gene>
    <name evidence="1" type="ORF">PV09_09669</name>
</gene>
<name>A0A0D1X915_9PEZI</name>
<dbReference type="GeneID" id="27317642"/>
<dbReference type="HOGENOM" id="CLU_1031340_0_0_1"/>
<proteinExistence type="predicted"/>
<accession>A0A0D1X915</accession>